<evidence type="ECO:0000313" key="3">
    <source>
        <dbReference type="Proteomes" id="UP000469949"/>
    </source>
</evidence>
<evidence type="ECO:0000256" key="1">
    <source>
        <dbReference type="SAM" id="MobiDB-lite"/>
    </source>
</evidence>
<dbReference type="EMBL" id="WEKV01000010">
    <property type="protein sequence ID" value="KAB7784719.1"/>
    <property type="molecule type" value="Genomic_DNA"/>
</dbReference>
<dbReference type="AlphaFoldDB" id="A0A833J5V6"/>
<evidence type="ECO:0000313" key="2">
    <source>
        <dbReference type="EMBL" id="KAB7784719.1"/>
    </source>
</evidence>
<accession>A0A833J5V6</accession>
<feature type="compositionally biased region" description="Polar residues" evidence="1">
    <location>
        <begin position="21"/>
        <end position="34"/>
    </location>
</feature>
<name>A0A833J5V6_9HYPH</name>
<gene>
    <name evidence="2" type="ORF">F8B43_2752</name>
</gene>
<comment type="caution">
    <text evidence="2">The sequence shown here is derived from an EMBL/GenBank/DDBJ whole genome shotgun (WGS) entry which is preliminary data.</text>
</comment>
<feature type="compositionally biased region" description="Basic residues" evidence="1">
    <location>
        <begin position="1"/>
        <end position="19"/>
    </location>
</feature>
<proteinExistence type="predicted"/>
<dbReference type="Proteomes" id="UP000469949">
    <property type="component" value="Unassembled WGS sequence"/>
</dbReference>
<protein>
    <submittedName>
        <fullName evidence="2">Uncharacterized protein</fullName>
    </submittedName>
</protein>
<feature type="region of interest" description="Disordered" evidence="1">
    <location>
        <begin position="1"/>
        <end position="37"/>
    </location>
</feature>
<reference evidence="2 3" key="1">
    <citation type="submission" date="2019-10" db="EMBL/GenBank/DDBJ databases">
        <title>Draft Genome Sequence of the Caffeine Degrading Methylotroph Methylorubrum populi PINKEL.</title>
        <authorList>
            <person name="Dawson S.C."/>
            <person name="Zhang X."/>
            <person name="Wright M.E."/>
            <person name="Sharma G."/>
            <person name="Langner J.T."/>
            <person name="Ditty J.L."/>
            <person name="Subuyuj G.A."/>
        </authorList>
    </citation>
    <scope>NUCLEOTIDE SEQUENCE [LARGE SCALE GENOMIC DNA]</scope>
    <source>
        <strain evidence="2 3">Pinkel</strain>
    </source>
</reference>
<organism evidence="2 3">
    <name type="scientific">Methylorubrum populi</name>
    <dbReference type="NCBI Taxonomy" id="223967"/>
    <lineage>
        <taxon>Bacteria</taxon>
        <taxon>Pseudomonadati</taxon>
        <taxon>Pseudomonadota</taxon>
        <taxon>Alphaproteobacteria</taxon>
        <taxon>Hyphomicrobiales</taxon>
        <taxon>Methylobacteriaceae</taxon>
        <taxon>Methylorubrum</taxon>
    </lineage>
</organism>
<sequence>MRFPRRVGPRVRHRERRHGQGQISSARPTRSTASCDPRVLQRLRIGRDVLRTGASAKFERR</sequence>